<evidence type="ECO:0000256" key="7">
    <source>
        <dbReference type="ARBA" id="ARBA00023146"/>
    </source>
</evidence>
<comment type="similarity">
    <text evidence="1">Belongs to the class-II aminoacyl-tRNA synthetase family.</text>
</comment>
<name>A0A0R0LUS7_9MICR</name>
<proteinExistence type="inferred from homology"/>
<evidence type="ECO:0000256" key="6">
    <source>
        <dbReference type="ARBA" id="ARBA00022917"/>
    </source>
</evidence>
<dbReference type="InterPro" id="IPR045864">
    <property type="entry name" value="aa-tRNA-synth_II/BPL/LPL"/>
</dbReference>
<feature type="compositionally biased region" description="Basic and acidic residues" evidence="9">
    <location>
        <begin position="418"/>
        <end position="444"/>
    </location>
</feature>
<sequence length="664" mass="77336">MDKFAKIENVLKRRFFFAPTGSIYGGTAGFFDHGPLGSSLKNNMLDIWKNFFTKESNFYELETSIILPEIILKASGHVDKFCDILIFDMVNGECYRADHYLKDFVSPEEAEQLDVMKTEEIDQLVIKYNIKSRQNNQLSQATQFNLMFQTFIGPKVKNIGYLRPETAQGQFLNFKKVFEMNSSKLPLATFSIGKVFRNEISPRNGLLRVREFEQAEIEYFLHTDEKIHPKYDQVKETKLNLHFGAEIQNTHHMSLKEAVNDKIIDNECLAYFIGRVSQFLDFVGIKEYRFRQHKKDEMAHYACDCWDGELMIGGSWIECIGIADRNCYDLEQHSKYSGYNLFVKRDLKTPRKVIKYEPILDIKNWAKKYTKHTPELLEKIKNLNEAQNMTKIVEINSDQQKNDPDQPNVQKNNPDYQNELKPDTDYQNEQKNDPGHQNKQKPDSDQQNVQKNDPSHQNEQKPDSDQQNVQKMKDFHLKEKSLILKKVVEFMGDEITVEYQRTEKIEYFEDILPGVIEPSFGVGRILQGILEQNFIEREDDRTYFSFVPALAPYQVFISSLLPRDYSKEQSALLNDLISENIRANVTDQNVSIGKRYSAADEIGVSFFVTFDKETVNDQKVTIRERNKMEQIRVEIVKTVEIIKKLIKGAKLYDLGEKFVVEGSE</sequence>
<keyword evidence="4" id="KW-0547">Nucleotide-binding</keyword>
<feature type="compositionally biased region" description="Basic and acidic residues" evidence="9">
    <location>
        <begin position="453"/>
        <end position="464"/>
    </location>
</feature>
<evidence type="ECO:0000256" key="4">
    <source>
        <dbReference type="ARBA" id="ARBA00022741"/>
    </source>
</evidence>
<dbReference type="PANTHER" id="PTHR10745:SF0">
    <property type="entry name" value="GLYCINE--TRNA LIGASE"/>
    <property type="match status" value="1"/>
</dbReference>
<dbReference type="EMBL" id="LGUB01000464">
    <property type="protein sequence ID" value="KRH93154.1"/>
    <property type="molecule type" value="Genomic_DNA"/>
</dbReference>
<evidence type="ECO:0000256" key="8">
    <source>
        <dbReference type="ARBA" id="ARBA00030057"/>
    </source>
</evidence>
<feature type="domain" description="Aminoacyl-transfer RNA synthetases class-II family profile" evidence="10">
    <location>
        <begin position="40"/>
        <end position="548"/>
    </location>
</feature>
<dbReference type="OrthoDB" id="57698at2759"/>
<dbReference type="InterPro" id="IPR027031">
    <property type="entry name" value="Gly-tRNA_synthase/POLG2"/>
</dbReference>
<dbReference type="NCBIfam" id="NF003211">
    <property type="entry name" value="PRK04173.1"/>
    <property type="match status" value="1"/>
</dbReference>
<dbReference type="InterPro" id="IPR002315">
    <property type="entry name" value="tRNA-synt_gly"/>
</dbReference>
<dbReference type="Gene3D" id="3.40.50.800">
    <property type="entry name" value="Anticodon-binding domain"/>
    <property type="match status" value="1"/>
</dbReference>
<keyword evidence="3" id="KW-0436">Ligase</keyword>
<comment type="caution">
    <text evidence="11">The sequence shown here is derived from an EMBL/GenBank/DDBJ whole genome shotgun (WGS) entry which is preliminary data.</text>
</comment>
<dbReference type="PRINTS" id="PR01043">
    <property type="entry name" value="TRNASYNTHGLY"/>
</dbReference>
<dbReference type="GO" id="GO:0005739">
    <property type="term" value="C:mitochondrion"/>
    <property type="evidence" value="ECO:0007669"/>
    <property type="project" value="EnsemblFungi"/>
</dbReference>
<dbReference type="AlphaFoldDB" id="A0A0R0LUS7"/>
<reference evidence="11 12" key="1">
    <citation type="submission" date="2015-07" db="EMBL/GenBank/DDBJ databases">
        <title>The genome of Pseudoloma neurophilia, a relevant intracellular parasite of the zebrafish.</title>
        <authorList>
            <person name="Ndikumana S."/>
            <person name="Pelin A."/>
            <person name="Sanders J."/>
            <person name="Corradi N."/>
        </authorList>
    </citation>
    <scope>NUCLEOTIDE SEQUENCE [LARGE SCALE GENOMIC DNA]</scope>
    <source>
        <strain evidence="11 12">MK1</strain>
    </source>
</reference>
<dbReference type="Pfam" id="PF00587">
    <property type="entry name" value="tRNA-synt_2b"/>
    <property type="match status" value="1"/>
</dbReference>
<dbReference type="Gene3D" id="3.30.930.10">
    <property type="entry name" value="Bira Bifunctional Protein, Domain 2"/>
    <property type="match status" value="2"/>
</dbReference>
<dbReference type="CDD" id="cd00774">
    <property type="entry name" value="GlyRS-like_core"/>
    <property type="match status" value="1"/>
</dbReference>
<evidence type="ECO:0000256" key="1">
    <source>
        <dbReference type="ARBA" id="ARBA00008226"/>
    </source>
</evidence>
<dbReference type="EC" id="6.1.1.14" evidence="2"/>
<dbReference type="SUPFAM" id="SSF55681">
    <property type="entry name" value="Class II aaRS and biotin synthetases"/>
    <property type="match status" value="1"/>
</dbReference>
<dbReference type="InterPro" id="IPR004154">
    <property type="entry name" value="Anticodon-bd"/>
</dbReference>
<dbReference type="NCBIfam" id="TIGR00389">
    <property type="entry name" value="glyS_dimeric"/>
    <property type="match status" value="1"/>
</dbReference>
<feature type="region of interest" description="Disordered" evidence="9">
    <location>
        <begin position="396"/>
        <end position="468"/>
    </location>
</feature>
<evidence type="ECO:0000256" key="9">
    <source>
        <dbReference type="SAM" id="MobiDB-lite"/>
    </source>
</evidence>
<dbReference type="GO" id="GO:0070150">
    <property type="term" value="P:mitochondrial glycyl-tRNA aminoacylation"/>
    <property type="evidence" value="ECO:0007669"/>
    <property type="project" value="EnsemblFungi"/>
</dbReference>
<keyword evidence="7 11" id="KW-0030">Aminoacyl-tRNA synthetase</keyword>
<keyword evidence="5" id="KW-0067">ATP-binding</keyword>
<evidence type="ECO:0000256" key="2">
    <source>
        <dbReference type="ARBA" id="ARBA00012829"/>
    </source>
</evidence>
<dbReference type="PANTHER" id="PTHR10745">
    <property type="entry name" value="GLYCYL-TRNA SYNTHETASE/DNA POLYMERASE SUBUNIT GAMMA-2"/>
    <property type="match status" value="1"/>
</dbReference>
<dbReference type="Pfam" id="PF03129">
    <property type="entry name" value="HGTP_anticodon"/>
    <property type="match status" value="1"/>
</dbReference>
<evidence type="ECO:0000313" key="12">
    <source>
        <dbReference type="Proteomes" id="UP000051530"/>
    </source>
</evidence>
<evidence type="ECO:0000259" key="10">
    <source>
        <dbReference type="PROSITE" id="PS50862"/>
    </source>
</evidence>
<dbReference type="PROSITE" id="PS50862">
    <property type="entry name" value="AA_TRNA_LIGASE_II"/>
    <property type="match status" value="1"/>
</dbReference>
<dbReference type="InterPro" id="IPR002314">
    <property type="entry name" value="aa-tRNA-synt_IIb"/>
</dbReference>
<evidence type="ECO:0000256" key="5">
    <source>
        <dbReference type="ARBA" id="ARBA00022840"/>
    </source>
</evidence>
<evidence type="ECO:0000313" key="11">
    <source>
        <dbReference type="EMBL" id="KRH93154.1"/>
    </source>
</evidence>
<dbReference type="GO" id="GO:0005524">
    <property type="term" value="F:ATP binding"/>
    <property type="evidence" value="ECO:0007669"/>
    <property type="project" value="UniProtKB-KW"/>
</dbReference>
<dbReference type="InterPro" id="IPR036621">
    <property type="entry name" value="Anticodon-bd_dom_sf"/>
</dbReference>
<keyword evidence="12" id="KW-1185">Reference proteome</keyword>
<dbReference type="InterPro" id="IPR033731">
    <property type="entry name" value="GlyRS-like_core"/>
</dbReference>
<protein>
    <recommendedName>
        <fullName evidence="2">glycine--tRNA ligase</fullName>
        <ecNumber evidence="2">6.1.1.14</ecNumber>
    </recommendedName>
    <alternativeName>
        <fullName evidence="8">Diadenosine tetraphosphate synthetase</fullName>
    </alternativeName>
</protein>
<keyword evidence="6" id="KW-0648">Protein biosynthesis</keyword>
<dbReference type="GO" id="GO:0004820">
    <property type="term" value="F:glycine-tRNA ligase activity"/>
    <property type="evidence" value="ECO:0007669"/>
    <property type="project" value="UniProtKB-EC"/>
</dbReference>
<gene>
    <name evidence="11" type="ORF">M153_1401000182</name>
</gene>
<dbReference type="InterPro" id="IPR006195">
    <property type="entry name" value="aa-tRNA-synth_II"/>
</dbReference>
<dbReference type="Proteomes" id="UP000051530">
    <property type="component" value="Unassembled WGS sequence"/>
</dbReference>
<accession>A0A0R0LUS7</accession>
<organism evidence="11 12">
    <name type="scientific">Pseudoloma neurophilia</name>
    <dbReference type="NCBI Taxonomy" id="146866"/>
    <lineage>
        <taxon>Eukaryota</taxon>
        <taxon>Fungi</taxon>
        <taxon>Fungi incertae sedis</taxon>
        <taxon>Microsporidia</taxon>
        <taxon>Pseudoloma</taxon>
    </lineage>
</organism>
<dbReference type="Gene3D" id="3.30.40.230">
    <property type="match status" value="1"/>
</dbReference>
<evidence type="ECO:0000256" key="3">
    <source>
        <dbReference type="ARBA" id="ARBA00022598"/>
    </source>
</evidence>
<dbReference type="VEuPathDB" id="MicrosporidiaDB:M153_1401000182"/>
<feature type="compositionally biased region" description="Polar residues" evidence="9">
    <location>
        <begin position="405"/>
        <end position="416"/>
    </location>
</feature>
<dbReference type="SUPFAM" id="SSF52954">
    <property type="entry name" value="Class II aaRS ABD-related"/>
    <property type="match status" value="1"/>
</dbReference>